<accession>A0A931I1Z6</accession>
<dbReference type="Gene3D" id="3.40.50.1980">
    <property type="entry name" value="Nitrogenase molybdenum iron protein domain"/>
    <property type="match status" value="2"/>
</dbReference>
<sequence>MLRDLLLSVRRPAGVPFLLFVVLAALLAAVPRGLAEENAAFPLTVTDLAGRSVTIAAPPQRIVLAEGLQLLSLALVAPDPTARLALIGRDLAGFDPGLAGMLGRAFPGLADVPTISDDGAGLPLETVLSARPDLVIFSLWQKPRVEPQLAEFEALGIPVVFIDFFVAPVENTPASLRLLGAVMGTPERAEAYVGFYEAHLAEVRRRIAASATPAPSVFIHAYPGTWACCWSAGKAGFGEFVEIAGGRNIGAELFPSELGGTLAPEFVLAANPAVYVATGLSSTGGEGLEIGADVAAEAARAGLGRVAALPVIADLGAVQAGRVHGLWNFFNGSPLNILAVEALAGWFHPEAMRGVDPADTLAEINRRFAAAPITGSFWSSLGNEADAP</sequence>
<dbReference type="PANTHER" id="PTHR30535">
    <property type="entry name" value="VITAMIN B12-BINDING PROTEIN"/>
    <property type="match status" value="1"/>
</dbReference>
<evidence type="ECO:0000313" key="3">
    <source>
        <dbReference type="Proteomes" id="UP000631694"/>
    </source>
</evidence>
<proteinExistence type="predicted"/>
<name>A0A931I1Z6_9HYPH</name>
<protein>
    <submittedName>
        <fullName evidence="2">ABC transporter substrate-binding protein</fullName>
    </submittedName>
</protein>
<evidence type="ECO:0000259" key="1">
    <source>
        <dbReference type="PROSITE" id="PS50983"/>
    </source>
</evidence>
<dbReference type="EMBL" id="JADZLT010000050">
    <property type="protein sequence ID" value="MBH0238347.1"/>
    <property type="molecule type" value="Genomic_DNA"/>
</dbReference>
<dbReference type="InterPro" id="IPR002491">
    <property type="entry name" value="ABC_transptr_periplasmic_BD"/>
</dbReference>
<keyword evidence="3" id="KW-1185">Reference proteome</keyword>
<dbReference type="RefSeq" id="WP_197311428.1">
    <property type="nucleotide sequence ID" value="NZ_JADZLT010000050.1"/>
</dbReference>
<reference evidence="2" key="1">
    <citation type="submission" date="2020-12" db="EMBL/GenBank/DDBJ databases">
        <title>Methylobrevis albus sp. nov., isolated from fresh water lack sediment.</title>
        <authorList>
            <person name="Zou Q."/>
        </authorList>
    </citation>
    <scope>NUCLEOTIDE SEQUENCE</scope>
    <source>
        <strain evidence="2">L22</strain>
    </source>
</reference>
<comment type="caution">
    <text evidence="2">The sequence shown here is derived from an EMBL/GenBank/DDBJ whole genome shotgun (WGS) entry which is preliminary data.</text>
</comment>
<organism evidence="2 3">
    <name type="scientific">Methylobrevis albus</name>
    <dbReference type="NCBI Taxonomy" id="2793297"/>
    <lineage>
        <taxon>Bacteria</taxon>
        <taxon>Pseudomonadati</taxon>
        <taxon>Pseudomonadota</taxon>
        <taxon>Alphaproteobacteria</taxon>
        <taxon>Hyphomicrobiales</taxon>
        <taxon>Pleomorphomonadaceae</taxon>
        <taxon>Methylobrevis</taxon>
    </lineage>
</organism>
<dbReference type="Pfam" id="PF01497">
    <property type="entry name" value="Peripla_BP_2"/>
    <property type="match status" value="1"/>
</dbReference>
<dbReference type="InterPro" id="IPR050902">
    <property type="entry name" value="ABC_Transporter_SBP"/>
</dbReference>
<dbReference type="AlphaFoldDB" id="A0A931I1Z6"/>
<evidence type="ECO:0000313" key="2">
    <source>
        <dbReference type="EMBL" id="MBH0238347.1"/>
    </source>
</evidence>
<gene>
    <name evidence="2" type="ORF">I5731_10970</name>
</gene>
<dbReference type="PANTHER" id="PTHR30535:SF34">
    <property type="entry name" value="MOLYBDATE-BINDING PROTEIN MOLA"/>
    <property type="match status" value="1"/>
</dbReference>
<dbReference type="PROSITE" id="PS50983">
    <property type="entry name" value="FE_B12_PBP"/>
    <property type="match status" value="1"/>
</dbReference>
<dbReference type="SUPFAM" id="SSF53807">
    <property type="entry name" value="Helical backbone' metal receptor"/>
    <property type="match status" value="1"/>
</dbReference>
<dbReference type="Proteomes" id="UP000631694">
    <property type="component" value="Unassembled WGS sequence"/>
</dbReference>
<feature type="domain" description="Fe/B12 periplasmic-binding" evidence="1">
    <location>
        <begin position="51"/>
        <end position="355"/>
    </location>
</feature>